<protein>
    <submittedName>
        <fullName evidence="1">Uncharacterized protein</fullName>
    </submittedName>
</protein>
<organism evidence="1 2">
    <name type="scientific">Eretmocerus hayati</name>
    <dbReference type="NCBI Taxonomy" id="131215"/>
    <lineage>
        <taxon>Eukaryota</taxon>
        <taxon>Metazoa</taxon>
        <taxon>Ecdysozoa</taxon>
        <taxon>Arthropoda</taxon>
        <taxon>Hexapoda</taxon>
        <taxon>Insecta</taxon>
        <taxon>Pterygota</taxon>
        <taxon>Neoptera</taxon>
        <taxon>Endopterygota</taxon>
        <taxon>Hymenoptera</taxon>
        <taxon>Apocrita</taxon>
        <taxon>Proctotrupomorpha</taxon>
        <taxon>Chalcidoidea</taxon>
        <taxon>Aphelinidae</taxon>
        <taxon>Aphelininae</taxon>
        <taxon>Eretmocerus</taxon>
    </lineage>
</organism>
<keyword evidence="2" id="KW-1185">Reference proteome</keyword>
<comment type="caution">
    <text evidence="1">The sequence shown here is derived from an EMBL/GenBank/DDBJ whole genome shotgun (WGS) entry which is preliminary data.</text>
</comment>
<reference evidence="1" key="1">
    <citation type="submission" date="2023-04" db="EMBL/GenBank/DDBJ databases">
        <title>A chromosome-level genome assembly of the parasitoid wasp Eretmocerus hayati.</title>
        <authorList>
            <person name="Zhong Y."/>
            <person name="Liu S."/>
            <person name="Liu Y."/>
        </authorList>
    </citation>
    <scope>NUCLEOTIDE SEQUENCE</scope>
    <source>
        <strain evidence="1">ZJU_SS_LIU_2023</strain>
    </source>
</reference>
<evidence type="ECO:0000313" key="2">
    <source>
        <dbReference type="Proteomes" id="UP001239111"/>
    </source>
</evidence>
<evidence type="ECO:0000313" key="1">
    <source>
        <dbReference type="EMBL" id="KAJ8686406.1"/>
    </source>
</evidence>
<name>A0ACC2PSA9_9HYME</name>
<dbReference type="EMBL" id="CM056741">
    <property type="protein sequence ID" value="KAJ8686406.1"/>
    <property type="molecule type" value="Genomic_DNA"/>
</dbReference>
<dbReference type="Proteomes" id="UP001239111">
    <property type="component" value="Chromosome 1"/>
</dbReference>
<gene>
    <name evidence="1" type="ORF">QAD02_022200</name>
</gene>
<accession>A0ACC2PSA9</accession>
<sequence length="514" mass="58277">MERPKVRFSQTPDIPSDHRETHTPKDATCKGKVIIKSIVPANFPIKILDNGKRVLVTDPTNASKIFHSNQICNPNNLHPCLYTSPKGIDDSESRNSSSNFELESSFDQNLVRHQVDAHKSVASPKELEECIDGLEKISIDDSSSKLSEQTQSERNSIGSEKEPRTMSNIQPTLSNIPCITCGDSTDEDSDIEVIKIINTHRQPNPKNKKKSSRETMARNRGVVDVGGDLTLEMNTVDSTPTKAVKSRVNQKSDKENSFKLDKPLNKITERVPIQKTKVLRDATNPSSNMSGPLKQKKYFKKNKQKLFAKPPLKTKDDYTIEKFPHSQVKKSTVFNVEKKNPKVIVEAESAISKGDEKFQNHAMVNEEKTNISSKNLLSRPEYNSTINIVKKLKELQAEKPKYDLENLPEIYRSFVQNKVSAALEFGPYETVYKDLISLSIDENQLPPRLTRSKDPEPRDRDIMPGLSDFFYPKHTRQYLTVAHPTTPCPTNVDPLSAFTISNRIRMWKISRNNF</sequence>
<proteinExistence type="predicted"/>